<feature type="compositionally biased region" description="Low complexity" evidence="1">
    <location>
        <begin position="8"/>
        <end position="22"/>
    </location>
</feature>
<reference evidence="4" key="1">
    <citation type="journal article" date="2013" name="Nature">
        <title>Pan genome of the phytoplankton Emiliania underpins its global distribution.</title>
        <authorList>
            <person name="Read B.A."/>
            <person name="Kegel J."/>
            <person name="Klute M.J."/>
            <person name="Kuo A."/>
            <person name="Lefebvre S.C."/>
            <person name="Maumus F."/>
            <person name="Mayer C."/>
            <person name="Miller J."/>
            <person name="Monier A."/>
            <person name="Salamov A."/>
            <person name="Young J."/>
            <person name="Aguilar M."/>
            <person name="Claverie J.M."/>
            <person name="Frickenhaus S."/>
            <person name="Gonzalez K."/>
            <person name="Herman E.K."/>
            <person name="Lin Y.C."/>
            <person name="Napier J."/>
            <person name="Ogata H."/>
            <person name="Sarno A.F."/>
            <person name="Shmutz J."/>
            <person name="Schroeder D."/>
            <person name="de Vargas C."/>
            <person name="Verret F."/>
            <person name="von Dassow P."/>
            <person name="Valentin K."/>
            <person name="Van de Peer Y."/>
            <person name="Wheeler G."/>
            <person name="Dacks J.B."/>
            <person name="Delwiche C.F."/>
            <person name="Dyhrman S.T."/>
            <person name="Glockner G."/>
            <person name="John U."/>
            <person name="Richards T."/>
            <person name="Worden A.Z."/>
            <person name="Zhang X."/>
            <person name="Grigoriev I.V."/>
            <person name="Allen A.E."/>
            <person name="Bidle K."/>
            <person name="Borodovsky M."/>
            <person name="Bowler C."/>
            <person name="Brownlee C."/>
            <person name="Cock J.M."/>
            <person name="Elias M."/>
            <person name="Gladyshev V.N."/>
            <person name="Groth M."/>
            <person name="Guda C."/>
            <person name="Hadaegh A."/>
            <person name="Iglesias-Rodriguez M.D."/>
            <person name="Jenkins J."/>
            <person name="Jones B.M."/>
            <person name="Lawson T."/>
            <person name="Leese F."/>
            <person name="Lindquist E."/>
            <person name="Lobanov A."/>
            <person name="Lomsadze A."/>
            <person name="Malik S.B."/>
            <person name="Marsh M.E."/>
            <person name="Mackinder L."/>
            <person name="Mock T."/>
            <person name="Mueller-Roeber B."/>
            <person name="Pagarete A."/>
            <person name="Parker M."/>
            <person name="Probert I."/>
            <person name="Quesneville H."/>
            <person name="Raines C."/>
            <person name="Rensing S.A."/>
            <person name="Riano-Pachon D.M."/>
            <person name="Richier S."/>
            <person name="Rokitta S."/>
            <person name="Shiraiwa Y."/>
            <person name="Soanes D.M."/>
            <person name="van der Giezen M."/>
            <person name="Wahlund T.M."/>
            <person name="Williams B."/>
            <person name="Wilson W."/>
            <person name="Wolfe G."/>
            <person name="Wurch L.L."/>
        </authorList>
    </citation>
    <scope>NUCLEOTIDE SEQUENCE</scope>
</reference>
<dbReference type="AlphaFoldDB" id="A0A0D3JJS2"/>
<feature type="compositionally biased region" description="Gly residues" evidence="1">
    <location>
        <begin position="98"/>
        <end position="108"/>
    </location>
</feature>
<dbReference type="EnsemblProtists" id="EOD23757">
    <property type="protein sequence ID" value="EOD23757"/>
    <property type="gene ID" value="EMIHUDRAFT_443983"/>
</dbReference>
<feature type="region of interest" description="Disordered" evidence="1">
    <location>
        <begin position="93"/>
        <end position="143"/>
    </location>
</feature>
<evidence type="ECO:0000256" key="1">
    <source>
        <dbReference type="SAM" id="MobiDB-lite"/>
    </source>
</evidence>
<evidence type="ECO:0000259" key="2">
    <source>
        <dbReference type="Pfam" id="PF07741"/>
    </source>
</evidence>
<sequence>MNKEYLEAQAAKQAAREQMAAARGLDGETAEALLAAGQRRRPKKRARRGEQGGRGAASSAAEAVEGELRRNRQLSSRINYDVVSLLAQSVPEDAAAMPGGGEGGGGGLSVPLGSLAPPRSPREEERFSETLSEGASRGSPGYY</sequence>
<keyword evidence="4" id="KW-1185">Reference proteome</keyword>
<name>A0A0D3JJS2_EMIH1</name>
<dbReference type="PaxDb" id="2903-EOD23757"/>
<protein>
    <recommendedName>
        <fullName evidence="2">Brf1 TBP-binding domain-containing protein</fullName>
    </recommendedName>
</protein>
<feature type="region of interest" description="Disordered" evidence="1">
    <location>
        <begin position="1"/>
        <end position="71"/>
    </location>
</feature>
<accession>A0A0D3JJS2</accession>
<dbReference type="Proteomes" id="UP000013827">
    <property type="component" value="Unassembled WGS sequence"/>
</dbReference>
<dbReference type="KEGG" id="ehx:EMIHUDRAFT_443983"/>
<dbReference type="HOGENOM" id="CLU_1809803_0_0_1"/>
<reference evidence="3" key="2">
    <citation type="submission" date="2024-10" db="UniProtKB">
        <authorList>
            <consortium name="EnsemblProtists"/>
        </authorList>
    </citation>
    <scope>IDENTIFICATION</scope>
</reference>
<feature type="compositionally biased region" description="Basic residues" evidence="1">
    <location>
        <begin position="38"/>
        <end position="47"/>
    </location>
</feature>
<evidence type="ECO:0000313" key="4">
    <source>
        <dbReference type="Proteomes" id="UP000013827"/>
    </source>
</evidence>
<feature type="domain" description="Brf1 TBP-binding" evidence="2">
    <location>
        <begin position="1"/>
        <end position="86"/>
    </location>
</feature>
<dbReference type="Pfam" id="PF07741">
    <property type="entry name" value="BRF1"/>
    <property type="match status" value="1"/>
</dbReference>
<dbReference type="GeneID" id="17269302"/>
<dbReference type="RefSeq" id="XP_005776186.1">
    <property type="nucleotide sequence ID" value="XM_005776129.1"/>
</dbReference>
<organism evidence="3 4">
    <name type="scientific">Emiliania huxleyi (strain CCMP1516)</name>
    <dbReference type="NCBI Taxonomy" id="280463"/>
    <lineage>
        <taxon>Eukaryota</taxon>
        <taxon>Haptista</taxon>
        <taxon>Haptophyta</taxon>
        <taxon>Prymnesiophyceae</taxon>
        <taxon>Isochrysidales</taxon>
        <taxon>Noelaerhabdaceae</taxon>
        <taxon>Emiliania</taxon>
    </lineage>
</organism>
<proteinExistence type="predicted"/>
<evidence type="ECO:0000313" key="3">
    <source>
        <dbReference type="EnsemblProtists" id="EOD23757"/>
    </source>
</evidence>
<dbReference type="InterPro" id="IPR011665">
    <property type="entry name" value="BRF1_TBP-bd_dom"/>
</dbReference>